<evidence type="ECO:0000313" key="3">
    <source>
        <dbReference type="Proteomes" id="UP001549139"/>
    </source>
</evidence>
<dbReference type="PROSITE" id="PS51257">
    <property type="entry name" value="PROKAR_LIPOPROTEIN"/>
    <property type="match status" value="1"/>
</dbReference>
<reference evidence="2 3" key="1">
    <citation type="submission" date="2024-06" db="EMBL/GenBank/DDBJ databases">
        <title>Sequencing the genomes of 1000 actinobacteria strains.</title>
        <authorList>
            <person name="Klenk H.-P."/>
        </authorList>
    </citation>
    <scope>NUCLEOTIDE SEQUENCE [LARGE SCALE GENOMIC DNA]</scope>
    <source>
        <strain evidence="2 3">DSM 44265</strain>
    </source>
</reference>
<evidence type="ECO:0008006" key="4">
    <source>
        <dbReference type="Google" id="ProtNLM"/>
    </source>
</evidence>
<dbReference type="Pfam" id="PF08310">
    <property type="entry name" value="LGFP"/>
    <property type="match status" value="1"/>
</dbReference>
<accession>A0ABV2NUT6</accession>
<gene>
    <name evidence="2" type="ORF">JOF50_000164</name>
</gene>
<feature type="region of interest" description="Disordered" evidence="1">
    <location>
        <begin position="37"/>
        <end position="71"/>
    </location>
</feature>
<sequence length="203" mass="21783">MDLFHKRKAQIMFSRKIIASAAALTIGATGLVACSNDDDAEPTSTEVVSETATETDTATETTSAEESTTSAAADDAEATEEITTADGATAMVPAGVVAAMDEYATPEWGEPMAVEETDGGWIVTYDNEHYVTWNENTGGAPTWGQIANEWLTDVRLDQKLGFPVAPETEKDDQSGWIQEFENGTIEWTRGGTEDAFTAIVTEK</sequence>
<dbReference type="EMBL" id="JBEPNZ010000001">
    <property type="protein sequence ID" value="MET3943365.1"/>
    <property type="molecule type" value="Genomic_DNA"/>
</dbReference>
<evidence type="ECO:0000313" key="2">
    <source>
        <dbReference type="EMBL" id="MET3943365.1"/>
    </source>
</evidence>
<feature type="compositionally biased region" description="Low complexity" evidence="1">
    <location>
        <begin position="42"/>
        <end position="71"/>
    </location>
</feature>
<dbReference type="Proteomes" id="UP001549139">
    <property type="component" value="Unassembled WGS sequence"/>
</dbReference>
<protein>
    <recommendedName>
        <fullName evidence="4">Secreted protein</fullName>
    </recommendedName>
</protein>
<dbReference type="InterPro" id="IPR013207">
    <property type="entry name" value="LGFP"/>
</dbReference>
<keyword evidence="3" id="KW-1185">Reference proteome</keyword>
<comment type="caution">
    <text evidence="2">The sequence shown here is derived from an EMBL/GenBank/DDBJ whole genome shotgun (WGS) entry which is preliminary data.</text>
</comment>
<name>A0ABV2NUT6_9CORY</name>
<proteinExistence type="predicted"/>
<evidence type="ECO:0000256" key="1">
    <source>
        <dbReference type="SAM" id="MobiDB-lite"/>
    </source>
</evidence>
<organism evidence="2 3">
    <name type="scientific">Corynebacterium mucifaciens</name>
    <dbReference type="NCBI Taxonomy" id="57171"/>
    <lineage>
        <taxon>Bacteria</taxon>
        <taxon>Bacillati</taxon>
        <taxon>Actinomycetota</taxon>
        <taxon>Actinomycetes</taxon>
        <taxon>Mycobacteriales</taxon>
        <taxon>Corynebacteriaceae</taxon>
        <taxon>Corynebacterium</taxon>
    </lineage>
</organism>